<name>A0A645GGE8_9ZZZZ</name>
<protein>
    <submittedName>
        <fullName evidence="1">Uncharacterized protein</fullName>
    </submittedName>
</protein>
<comment type="caution">
    <text evidence="1">The sequence shown here is derived from an EMBL/GenBank/DDBJ whole genome shotgun (WGS) entry which is preliminary data.</text>
</comment>
<evidence type="ECO:0000313" key="1">
    <source>
        <dbReference type="EMBL" id="MPN25997.1"/>
    </source>
</evidence>
<sequence length="206" mass="23639">MLRQLRFAERKELPRKRKHEVPLSHAAAVCVLRKRQYIPLEIEQNTVGRIQFVDPSYHFLIPRVSALPQRREIRLHGCDLVVRNGVQHHVAVADLVGVVRALFAERSLRKRHPRLNPDRRRNADDLPRLEELLRAADAVVIDDPAGGESFRSCGVNRRRGRIGGERIIGMDVVVDHARVNGREFRTRDRALQRAEPLGFGSRVELV</sequence>
<dbReference type="EMBL" id="VSSQ01075383">
    <property type="protein sequence ID" value="MPN25997.1"/>
    <property type="molecule type" value="Genomic_DNA"/>
</dbReference>
<proteinExistence type="predicted"/>
<organism evidence="1">
    <name type="scientific">bioreactor metagenome</name>
    <dbReference type="NCBI Taxonomy" id="1076179"/>
    <lineage>
        <taxon>unclassified sequences</taxon>
        <taxon>metagenomes</taxon>
        <taxon>ecological metagenomes</taxon>
    </lineage>
</organism>
<reference evidence="1" key="1">
    <citation type="submission" date="2019-08" db="EMBL/GenBank/DDBJ databases">
        <authorList>
            <person name="Kucharzyk K."/>
            <person name="Murdoch R.W."/>
            <person name="Higgins S."/>
            <person name="Loffler F."/>
        </authorList>
    </citation>
    <scope>NUCLEOTIDE SEQUENCE</scope>
</reference>
<accession>A0A645GGE8</accession>
<gene>
    <name evidence="1" type="ORF">SDC9_173419</name>
</gene>
<dbReference type="AlphaFoldDB" id="A0A645GGE8"/>